<dbReference type="OrthoDB" id="7563564at2"/>
<dbReference type="Proteomes" id="UP000433104">
    <property type="component" value="Unassembled WGS sequence"/>
</dbReference>
<accession>A0A844ZHQ5</accession>
<keyword evidence="3" id="KW-1185">Reference proteome</keyword>
<feature type="transmembrane region" description="Helical" evidence="1">
    <location>
        <begin position="137"/>
        <end position="159"/>
    </location>
</feature>
<keyword evidence="1" id="KW-0472">Membrane</keyword>
<dbReference type="RefSeq" id="WP_160683608.1">
    <property type="nucleotide sequence ID" value="NZ_WTYW01000003.1"/>
</dbReference>
<proteinExistence type="predicted"/>
<organism evidence="2 3">
    <name type="scientific">Parapontixanthobacter aurantiacus</name>
    <dbReference type="NCBI Taxonomy" id="1463599"/>
    <lineage>
        <taxon>Bacteria</taxon>
        <taxon>Pseudomonadati</taxon>
        <taxon>Pseudomonadota</taxon>
        <taxon>Alphaproteobacteria</taxon>
        <taxon>Sphingomonadales</taxon>
        <taxon>Erythrobacteraceae</taxon>
        <taxon>Parapontixanthobacter</taxon>
    </lineage>
</organism>
<feature type="transmembrane region" description="Helical" evidence="1">
    <location>
        <begin position="51"/>
        <end position="70"/>
    </location>
</feature>
<evidence type="ECO:0000313" key="3">
    <source>
        <dbReference type="Proteomes" id="UP000433104"/>
    </source>
</evidence>
<keyword evidence="1" id="KW-0812">Transmembrane</keyword>
<comment type="caution">
    <text evidence="2">The sequence shown here is derived from an EMBL/GenBank/DDBJ whole genome shotgun (WGS) entry which is preliminary data.</text>
</comment>
<keyword evidence="1" id="KW-1133">Transmembrane helix</keyword>
<evidence type="ECO:0000313" key="2">
    <source>
        <dbReference type="EMBL" id="MXO86510.1"/>
    </source>
</evidence>
<evidence type="ECO:0000256" key="1">
    <source>
        <dbReference type="SAM" id="Phobius"/>
    </source>
</evidence>
<dbReference type="Pfam" id="PF11188">
    <property type="entry name" value="DUF2975"/>
    <property type="match status" value="1"/>
</dbReference>
<feature type="transmembrane region" description="Helical" evidence="1">
    <location>
        <begin position="16"/>
        <end position="39"/>
    </location>
</feature>
<gene>
    <name evidence="2" type="ORF">GRI38_10785</name>
</gene>
<dbReference type="AlphaFoldDB" id="A0A844ZHQ5"/>
<protein>
    <submittedName>
        <fullName evidence="2">Uncharacterized protein</fullName>
    </submittedName>
</protein>
<dbReference type="EMBL" id="WTYW01000003">
    <property type="protein sequence ID" value="MXO86510.1"/>
    <property type="molecule type" value="Genomic_DNA"/>
</dbReference>
<sequence>MAPLANIEIQRRSRQFAVITAGLALIIIAAFAITMASAFTGPAADRPELPVLYLVYWFPTLFYLWALTAIRKTFRDIGQGSLFGSTIARGLRHVGWALLMGGTINSIIIHVVQSAYVPDGFSTGETHAFRGLKFDPAYIMLILTALALLLLSRLIAAAANEHERANRLETELGEFL</sequence>
<name>A0A844ZHQ5_9SPHN</name>
<dbReference type="InterPro" id="IPR021354">
    <property type="entry name" value="DUF2975"/>
</dbReference>
<reference evidence="2 3" key="1">
    <citation type="submission" date="2019-12" db="EMBL/GenBank/DDBJ databases">
        <title>Genomic-based taxomic classification of the family Erythrobacteraceae.</title>
        <authorList>
            <person name="Xu L."/>
        </authorList>
    </citation>
    <scope>NUCLEOTIDE SEQUENCE [LARGE SCALE GENOMIC DNA]</scope>
    <source>
        <strain evidence="2 3">MCCC 1A09962</strain>
    </source>
</reference>
<feature type="transmembrane region" description="Helical" evidence="1">
    <location>
        <begin position="91"/>
        <end position="117"/>
    </location>
</feature>